<dbReference type="RefSeq" id="WP_125047385.1">
    <property type="nucleotide sequence ID" value="NZ_BHZC01000001.1"/>
</dbReference>
<feature type="compositionally biased region" description="Low complexity" evidence="1">
    <location>
        <begin position="184"/>
        <end position="206"/>
    </location>
</feature>
<dbReference type="Proteomes" id="UP000287830">
    <property type="component" value="Unassembled WGS sequence"/>
</dbReference>
<dbReference type="InterPro" id="IPR047704">
    <property type="entry name" value="GPS-CTERM"/>
</dbReference>
<proteinExistence type="predicted"/>
<accession>A0A7U9Q164</accession>
<evidence type="ECO:0000256" key="1">
    <source>
        <dbReference type="SAM" id="MobiDB-lite"/>
    </source>
</evidence>
<evidence type="ECO:0008006" key="6">
    <source>
        <dbReference type="Google" id="ProtNLM"/>
    </source>
</evidence>
<sequence>MRLPRSRSARLLGALALAGTVTGLGAAPAQAQEYRYWSFWDGPAAGAPASGDGGWSYATEGPATSRPRDGAVAGFRFTVSADSAAAGKPRRAADFAAICGQTPAQDGTKRVGLVLDFGTKAEAAAGENPPPVRTECARLPEDGTVGDALAAVAKPLRYDANALLCAIAGYPKAGCADKASGAASGSASASGVPDPGASDGASAAGKQADDDASGGPSAGLIGGLAVLVVLGAAAGWQARRRRG</sequence>
<reference evidence="4 5" key="1">
    <citation type="submission" date="2018-11" db="EMBL/GenBank/DDBJ databases">
        <title>Whole genome sequence of Streptomyces chrestomyceticus NBRC 13444(T).</title>
        <authorList>
            <person name="Komaki H."/>
            <person name="Tamura T."/>
        </authorList>
    </citation>
    <scope>NUCLEOTIDE SEQUENCE [LARGE SCALE GENOMIC DNA]</scope>
    <source>
        <strain evidence="4 5">NBRC 13444</strain>
    </source>
</reference>
<keyword evidence="2" id="KW-0472">Membrane</keyword>
<dbReference type="AlphaFoldDB" id="A0A7U9Q164"/>
<evidence type="ECO:0000313" key="4">
    <source>
        <dbReference type="EMBL" id="GCD38095.1"/>
    </source>
</evidence>
<dbReference type="NCBIfam" id="NF040672">
    <property type="entry name" value="SCO2322_fam"/>
    <property type="match status" value="1"/>
</dbReference>
<dbReference type="NCBIfam" id="NF040681">
    <property type="entry name" value="GPS-CTERM"/>
    <property type="match status" value="1"/>
</dbReference>
<dbReference type="GeneID" id="95627234"/>
<feature type="signal peptide" evidence="3">
    <location>
        <begin position="1"/>
        <end position="31"/>
    </location>
</feature>
<keyword evidence="2" id="KW-0812">Transmembrane</keyword>
<name>A0A7U9Q164_9ACTN</name>
<gene>
    <name evidence="4" type="ORF">OEIGOIKO_05905</name>
</gene>
<feature type="chain" id="PRO_5030706418" description="Secreted protein" evidence="3">
    <location>
        <begin position="32"/>
        <end position="243"/>
    </location>
</feature>
<evidence type="ECO:0000256" key="2">
    <source>
        <dbReference type="SAM" id="Phobius"/>
    </source>
</evidence>
<keyword evidence="3" id="KW-0732">Signal</keyword>
<organism evidence="4 5">
    <name type="scientific">Streptomyces chrestomyceticus JCM 4735</name>
    <dbReference type="NCBI Taxonomy" id="1306181"/>
    <lineage>
        <taxon>Bacteria</taxon>
        <taxon>Bacillati</taxon>
        <taxon>Actinomycetota</taxon>
        <taxon>Actinomycetes</taxon>
        <taxon>Kitasatosporales</taxon>
        <taxon>Streptomycetaceae</taxon>
        <taxon>Streptomyces</taxon>
    </lineage>
</organism>
<dbReference type="EMBL" id="BHZC01000001">
    <property type="protein sequence ID" value="GCD38095.1"/>
    <property type="molecule type" value="Genomic_DNA"/>
</dbReference>
<comment type="caution">
    <text evidence="4">The sequence shown here is derived from an EMBL/GenBank/DDBJ whole genome shotgun (WGS) entry which is preliminary data.</text>
</comment>
<protein>
    <recommendedName>
        <fullName evidence="6">Secreted protein</fullName>
    </recommendedName>
</protein>
<dbReference type="OrthoDB" id="3530682at2"/>
<dbReference type="InterPro" id="IPR047703">
    <property type="entry name" value="SCO2322-like"/>
</dbReference>
<keyword evidence="2" id="KW-1133">Transmembrane helix</keyword>
<evidence type="ECO:0000256" key="3">
    <source>
        <dbReference type="SAM" id="SignalP"/>
    </source>
</evidence>
<dbReference type="CDD" id="cd12087">
    <property type="entry name" value="TM_EGFR-like"/>
    <property type="match status" value="1"/>
</dbReference>
<feature type="region of interest" description="Disordered" evidence="1">
    <location>
        <begin position="184"/>
        <end position="215"/>
    </location>
</feature>
<evidence type="ECO:0000313" key="5">
    <source>
        <dbReference type="Proteomes" id="UP000287830"/>
    </source>
</evidence>
<feature type="transmembrane region" description="Helical" evidence="2">
    <location>
        <begin position="217"/>
        <end position="236"/>
    </location>
</feature>